<comment type="caution">
    <text evidence="4">The sequence shown here is derived from an EMBL/GenBank/DDBJ whole genome shotgun (WGS) entry which is preliminary data.</text>
</comment>
<name>A0A2V3UCK1_9HYPH</name>
<sequence length="480" mass="50800">MATQFLHGLETLEISDGIRPIQTVRSSVIGIIGTAPDADVEKFPLDVPVLVLNPRDAIDLGVEGTLPDALRAIQSRVWAWCIVVRVTEGATAPETMSNIIGDATQMTGVNAFLKNTSQISGVAPVGLKPRMLIAPGFTGARPTTGVAAINVGAGGSGYVQGTTTVTVAAAPAGGRTAKAHAVVVAGAVTSIVVDDPGFGYSSAPTITIAGAGTLATATATLGAVKNPVVAALLSLAPRFRATVWADGPGTTRGAAVTFASDWGSDRLYVIDPLAQVWDVATSAVVDGPASPHAVAQQAWLDNNRGFWWSASNQELLNVLGPSRPIDFRPNDPDCEANYLNEMKVATIVAYQGVRLWGNRSTSTDPIWSFLSVRRTADMIYESIEANMLWAIDRPISKNSLLEIQESVREYLRHLQINGAIVGGNAWVDPSINTPALLQAGHVHVDFDIEPAAPIERLTFRAHRNATYYEELVAQVQRAAA</sequence>
<evidence type="ECO:0000313" key="4">
    <source>
        <dbReference type="EMBL" id="PXW61662.1"/>
    </source>
</evidence>
<accession>A0A2V3UCK1</accession>
<evidence type="ECO:0008006" key="6">
    <source>
        <dbReference type="Google" id="ProtNLM"/>
    </source>
</evidence>
<protein>
    <recommendedName>
        <fullName evidence="6">Phage tail protein</fullName>
    </recommendedName>
</protein>
<dbReference type="EMBL" id="QJJK01000003">
    <property type="protein sequence ID" value="PXW61662.1"/>
    <property type="molecule type" value="Genomic_DNA"/>
</dbReference>
<dbReference type="InterPro" id="IPR052042">
    <property type="entry name" value="Tail_sheath_structural"/>
</dbReference>
<dbReference type="Pfam" id="PF17482">
    <property type="entry name" value="Phage_sheath_1C"/>
    <property type="match status" value="1"/>
</dbReference>
<reference evidence="4 5" key="1">
    <citation type="submission" date="2018-05" db="EMBL/GenBank/DDBJ databases">
        <title>Genomic Encyclopedia of Type Strains, Phase IV (KMG-IV): sequencing the most valuable type-strain genomes for metagenomic binning, comparative biology and taxonomic classification.</title>
        <authorList>
            <person name="Goeker M."/>
        </authorList>
    </citation>
    <scope>NUCLEOTIDE SEQUENCE [LARGE SCALE GENOMIC DNA]</scope>
    <source>
        <strain evidence="4 5">DSM 6462</strain>
    </source>
</reference>
<feature type="domain" description="Tail sheath protein subtilisin-like" evidence="2">
    <location>
        <begin position="228"/>
        <end position="361"/>
    </location>
</feature>
<keyword evidence="5" id="KW-1185">Reference proteome</keyword>
<dbReference type="AlphaFoldDB" id="A0A2V3UCK1"/>
<dbReference type="Proteomes" id="UP000248021">
    <property type="component" value="Unassembled WGS sequence"/>
</dbReference>
<evidence type="ECO:0000256" key="1">
    <source>
        <dbReference type="ARBA" id="ARBA00008005"/>
    </source>
</evidence>
<evidence type="ECO:0000313" key="5">
    <source>
        <dbReference type="Proteomes" id="UP000248021"/>
    </source>
</evidence>
<evidence type="ECO:0000259" key="2">
    <source>
        <dbReference type="Pfam" id="PF04984"/>
    </source>
</evidence>
<dbReference type="InterPro" id="IPR035089">
    <property type="entry name" value="Phage_sheath_subtilisin"/>
</dbReference>
<dbReference type="PANTHER" id="PTHR35861">
    <property type="match status" value="1"/>
</dbReference>
<dbReference type="OrthoDB" id="9767864at2"/>
<comment type="similarity">
    <text evidence="1">Belongs to the myoviridae tail sheath protein family.</text>
</comment>
<dbReference type="RefSeq" id="WP_110373968.1">
    <property type="nucleotide sequence ID" value="NZ_JAHBRY010000001.1"/>
</dbReference>
<dbReference type="PANTHER" id="PTHR35861:SF1">
    <property type="entry name" value="PHAGE TAIL SHEATH PROTEIN"/>
    <property type="match status" value="1"/>
</dbReference>
<gene>
    <name evidence="4" type="ORF">C7450_103179</name>
</gene>
<evidence type="ECO:0000259" key="3">
    <source>
        <dbReference type="Pfam" id="PF17482"/>
    </source>
</evidence>
<dbReference type="Pfam" id="PF04984">
    <property type="entry name" value="Phage_sheath_1"/>
    <property type="match status" value="1"/>
</dbReference>
<dbReference type="InterPro" id="IPR020287">
    <property type="entry name" value="Tail_sheath_C"/>
</dbReference>
<feature type="domain" description="Tail sheath protein C-terminal" evidence="3">
    <location>
        <begin position="362"/>
        <end position="461"/>
    </location>
</feature>
<organism evidence="4 5">
    <name type="scientific">Chelatococcus asaccharovorans</name>
    <dbReference type="NCBI Taxonomy" id="28210"/>
    <lineage>
        <taxon>Bacteria</taxon>
        <taxon>Pseudomonadati</taxon>
        <taxon>Pseudomonadota</taxon>
        <taxon>Alphaproteobacteria</taxon>
        <taxon>Hyphomicrobiales</taxon>
        <taxon>Chelatococcaceae</taxon>
        <taxon>Chelatococcus</taxon>
    </lineage>
</organism>
<proteinExistence type="inferred from homology"/>